<evidence type="ECO:0008006" key="3">
    <source>
        <dbReference type="Google" id="ProtNLM"/>
    </source>
</evidence>
<protein>
    <recommendedName>
        <fullName evidence="3">Transposase</fullName>
    </recommendedName>
</protein>
<dbReference type="EMBL" id="MKIM01000033">
    <property type="protein sequence ID" value="OLP42418.1"/>
    <property type="molecule type" value="Genomic_DNA"/>
</dbReference>
<gene>
    <name evidence="1" type="ORF">BJF95_13340</name>
</gene>
<name>A0A1Q8ZKK2_9HYPH</name>
<reference evidence="1 2" key="1">
    <citation type="submission" date="2016-09" db="EMBL/GenBank/DDBJ databases">
        <title>Rhizobium oryziradicis sp. nov., isolated from the root of rice.</title>
        <authorList>
            <person name="Zhao J."/>
            <person name="Zhang X."/>
        </authorList>
    </citation>
    <scope>NUCLEOTIDE SEQUENCE [LARGE SCALE GENOMIC DNA]</scope>
    <source>
        <strain evidence="1 2">N19</strain>
    </source>
</reference>
<proteinExistence type="predicted"/>
<evidence type="ECO:0000313" key="2">
    <source>
        <dbReference type="Proteomes" id="UP000186894"/>
    </source>
</evidence>
<sequence length="141" mass="16529">MEFAASKIAERAHDFECHCRKVEAPIKGLFRYAVLRFKGRHFEAWLIVLAVSWYLRYPLNYRDLEEMFAKRGFQSFNTARRTIASFEAMLWLENGFGFSGGWTVNDQNNLPACLFGLRNTTGITVRYPNKILLYYLKSNRV</sequence>
<keyword evidence="2" id="KW-1185">Reference proteome</keyword>
<dbReference type="Proteomes" id="UP000186894">
    <property type="component" value="Unassembled WGS sequence"/>
</dbReference>
<organism evidence="1 2">
    <name type="scientific">Rhizobium oryziradicis</name>
    <dbReference type="NCBI Taxonomy" id="1867956"/>
    <lineage>
        <taxon>Bacteria</taxon>
        <taxon>Pseudomonadati</taxon>
        <taxon>Pseudomonadota</taxon>
        <taxon>Alphaproteobacteria</taxon>
        <taxon>Hyphomicrobiales</taxon>
        <taxon>Rhizobiaceae</taxon>
        <taxon>Rhizobium/Agrobacterium group</taxon>
        <taxon>Rhizobium</taxon>
    </lineage>
</organism>
<comment type="caution">
    <text evidence="1">The sequence shown here is derived from an EMBL/GenBank/DDBJ whole genome shotgun (WGS) entry which is preliminary data.</text>
</comment>
<dbReference type="STRING" id="1867956.BJF95_13340"/>
<dbReference type="AlphaFoldDB" id="A0A1Q8ZKK2"/>
<evidence type="ECO:0000313" key="1">
    <source>
        <dbReference type="EMBL" id="OLP42418.1"/>
    </source>
</evidence>
<accession>A0A1Q8ZKK2</accession>